<feature type="domain" description="LD-carboxypeptidase C-terminal" evidence="4">
    <location>
        <begin position="4"/>
        <end position="64"/>
    </location>
</feature>
<dbReference type="RefSeq" id="WP_083429661.1">
    <property type="nucleotide sequence ID" value="NZ_CP021659.1"/>
</dbReference>
<keyword evidence="3" id="KW-0378">Hydrolase</keyword>
<dbReference type="AlphaFoldDB" id="A0A2U8I899"/>
<name>A0A2U8I899_9GAMM</name>
<dbReference type="OrthoDB" id="9807329at2"/>
<keyword evidence="6" id="KW-1185">Reference proteome</keyword>
<proteinExistence type="predicted"/>
<dbReference type="SUPFAM" id="SSF141986">
    <property type="entry name" value="LD-carboxypeptidase A C-terminal domain-like"/>
    <property type="match status" value="1"/>
</dbReference>
<organism evidence="5 6">
    <name type="scientific">Candidatus Fukatsuia symbiotica</name>
    <dbReference type="NCBI Taxonomy" id="1878942"/>
    <lineage>
        <taxon>Bacteria</taxon>
        <taxon>Pseudomonadati</taxon>
        <taxon>Pseudomonadota</taxon>
        <taxon>Gammaproteobacteria</taxon>
        <taxon>Enterobacterales</taxon>
        <taxon>Yersiniaceae</taxon>
        <taxon>Candidatus Fukatsuia</taxon>
    </lineage>
</organism>
<dbReference type="PANTHER" id="PTHR30237">
    <property type="entry name" value="MURAMOYLTETRAPEPTIDE CARBOXYPEPTIDASE"/>
    <property type="match status" value="1"/>
</dbReference>
<evidence type="ECO:0000256" key="2">
    <source>
        <dbReference type="ARBA" id="ARBA00022670"/>
    </source>
</evidence>
<dbReference type="KEGG" id="fsm:CCS41_11260"/>
<dbReference type="EMBL" id="CP021659">
    <property type="protein sequence ID" value="AWK15426.1"/>
    <property type="molecule type" value="Genomic_DNA"/>
</dbReference>
<evidence type="ECO:0000313" key="6">
    <source>
        <dbReference type="Proteomes" id="UP000261875"/>
    </source>
</evidence>
<evidence type="ECO:0000259" key="4">
    <source>
        <dbReference type="Pfam" id="PF17676"/>
    </source>
</evidence>
<dbReference type="Pfam" id="PF17676">
    <property type="entry name" value="Peptidase_S66C"/>
    <property type="match status" value="1"/>
</dbReference>
<reference evidence="5 6" key="1">
    <citation type="submission" date="2017-05" db="EMBL/GenBank/DDBJ databases">
        <title>Genome sequence of Candidatus Fukatsuia symbiotica and Candidatus Hamiltonella defensa from Acyrthosiphon pisum strain 5D.</title>
        <authorList>
            <person name="Patel V.A."/>
            <person name="Chevignon G."/>
            <person name="Russell J.A."/>
            <person name="Oliver K.M."/>
        </authorList>
    </citation>
    <scope>NUCLEOTIDE SEQUENCE [LARGE SCALE GENOMIC DNA]</scope>
    <source>
        <strain evidence="5 6">5D</strain>
    </source>
</reference>
<keyword evidence="3" id="KW-0720">Serine protease</keyword>
<evidence type="ECO:0000313" key="5">
    <source>
        <dbReference type="EMBL" id="AWK15426.1"/>
    </source>
</evidence>
<dbReference type="Gene3D" id="3.50.30.60">
    <property type="entry name" value="LD-carboxypeptidase A C-terminal domain-like"/>
    <property type="match status" value="1"/>
</dbReference>
<evidence type="ECO:0000256" key="1">
    <source>
        <dbReference type="ARBA" id="ARBA00022645"/>
    </source>
</evidence>
<protein>
    <recommendedName>
        <fullName evidence="4">LD-carboxypeptidase C-terminal domain-containing protein</fullName>
    </recommendedName>
</protein>
<dbReference type="GO" id="GO:0008236">
    <property type="term" value="F:serine-type peptidase activity"/>
    <property type="evidence" value="ECO:0007669"/>
    <property type="project" value="UniProtKB-KW"/>
</dbReference>
<gene>
    <name evidence="5" type="ORF">CCS41_11260</name>
</gene>
<dbReference type="Proteomes" id="UP000261875">
    <property type="component" value="Chromosome"/>
</dbReference>
<dbReference type="InterPro" id="IPR040921">
    <property type="entry name" value="Peptidase_S66C"/>
</dbReference>
<evidence type="ECO:0000256" key="3">
    <source>
        <dbReference type="ARBA" id="ARBA00022825"/>
    </source>
</evidence>
<dbReference type="InterPro" id="IPR003507">
    <property type="entry name" value="S66_fam"/>
</dbReference>
<keyword evidence="2" id="KW-0645">Protease</keyword>
<dbReference type="PANTHER" id="PTHR30237:SF2">
    <property type="entry name" value="MUREIN TETRAPEPTIDE CARBOXYPEPTIDASE"/>
    <property type="match status" value="1"/>
</dbReference>
<dbReference type="GO" id="GO:0004180">
    <property type="term" value="F:carboxypeptidase activity"/>
    <property type="evidence" value="ECO:0007669"/>
    <property type="project" value="UniProtKB-KW"/>
</dbReference>
<keyword evidence="1" id="KW-0121">Carboxypeptidase</keyword>
<sequence length="65" mass="7432">MDWGNLTVVAALVGTKYNFSYKDAILFIEEVGEDFYYKIDRYMQRLEFSGALSKIRGIVVGGMKI</sequence>
<dbReference type="STRING" id="1878942.GCA_900128755_01689"/>
<accession>A0A2U8I899</accession>
<dbReference type="GO" id="GO:0006508">
    <property type="term" value="P:proteolysis"/>
    <property type="evidence" value="ECO:0007669"/>
    <property type="project" value="UniProtKB-KW"/>
</dbReference>
<dbReference type="InterPro" id="IPR027461">
    <property type="entry name" value="Carboxypeptidase_A_C_sf"/>
</dbReference>